<comment type="caution">
    <text evidence="1">The sequence shown here is derived from an EMBL/GenBank/DDBJ whole genome shotgun (WGS) entry which is preliminary data.</text>
</comment>
<dbReference type="AlphaFoldDB" id="X0VPQ7"/>
<organism evidence="1">
    <name type="scientific">marine sediment metagenome</name>
    <dbReference type="NCBI Taxonomy" id="412755"/>
    <lineage>
        <taxon>unclassified sequences</taxon>
        <taxon>metagenomes</taxon>
        <taxon>ecological metagenomes</taxon>
    </lineage>
</organism>
<dbReference type="EMBL" id="BARS01038924">
    <property type="protein sequence ID" value="GAG14448.1"/>
    <property type="molecule type" value="Genomic_DNA"/>
</dbReference>
<proteinExistence type="predicted"/>
<gene>
    <name evidence="1" type="ORF">S01H1_59507</name>
</gene>
<reference evidence="1" key="1">
    <citation type="journal article" date="2014" name="Front. Microbiol.">
        <title>High frequency of phylogenetically diverse reductive dehalogenase-homologous genes in deep subseafloor sedimentary metagenomes.</title>
        <authorList>
            <person name="Kawai M."/>
            <person name="Futagami T."/>
            <person name="Toyoda A."/>
            <person name="Takaki Y."/>
            <person name="Nishi S."/>
            <person name="Hori S."/>
            <person name="Arai W."/>
            <person name="Tsubouchi T."/>
            <person name="Morono Y."/>
            <person name="Uchiyama I."/>
            <person name="Ito T."/>
            <person name="Fujiyama A."/>
            <person name="Inagaki F."/>
            <person name="Takami H."/>
        </authorList>
    </citation>
    <scope>NUCLEOTIDE SEQUENCE</scope>
    <source>
        <strain evidence="1">Expedition CK06-06</strain>
    </source>
</reference>
<accession>X0VPQ7</accession>
<sequence length="55" mass="6419">MYTEVLTCEDCGLQFHYGDILYFKPVPYLLEMKDMEVTISPYCENCIKGYVLGKL</sequence>
<name>X0VPQ7_9ZZZZ</name>
<protein>
    <submittedName>
        <fullName evidence="1">Uncharacterized protein</fullName>
    </submittedName>
</protein>
<evidence type="ECO:0000313" key="1">
    <source>
        <dbReference type="EMBL" id="GAG14448.1"/>
    </source>
</evidence>